<evidence type="ECO:0000256" key="10">
    <source>
        <dbReference type="ARBA" id="ARBA00041392"/>
    </source>
</evidence>
<keyword evidence="6" id="KW-0808">Transferase</keyword>
<evidence type="ECO:0000256" key="4">
    <source>
        <dbReference type="ARBA" id="ARBA00012702"/>
    </source>
</evidence>
<proteinExistence type="inferred from homology"/>
<dbReference type="AlphaFoldDB" id="A0A0C7N6M1"/>
<keyword evidence="5" id="KW-0637">Prenyltransferase</keyword>
<evidence type="ECO:0000256" key="5">
    <source>
        <dbReference type="ARBA" id="ARBA00022602"/>
    </source>
</evidence>
<accession>A0A0C7N6M1</accession>
<evidence type="ECO:0000256" key="7">
    <source>
        <dbReference type="ARBA" id="ARBA00022737"/>
    </source>
</evidence>
<dbReference type="InterPro" id="IPR002088">
    <property type="entry name" value="Prenyl_trans_a"/>
</dbReference>
<dbReference type="GO" id="GO:0005953">
    <property type="term" value="C:CAAX-protein geranylgeranyltransferase complex"/>
    <property type="evidence" value="ECO:0007669"/>
    <property type="project" value="EnsemblFungi"/>
</dbReference>
<dbReference type="HOGENOM" id="CLU_026582_1_0_1"/>
<name>A0A0C7N6M1_9SACH</name>
<dbReference type="GO" id="GO:0004662">
    <property type="term" value="F:CAAX-protein geranylgeranyltransferase activity"/>
    <property type="evidence" value="ECO:0007669"/>
    <property type="project" value="UniProtKB-EC"/>
</dbReference>
<dbReference type="GO" id="GO:0005965">
    <property type="term" value="C:protein farnesyltransferase complex"/>
    <property type="evidence" value="ECO:0007669"/>
    <property type="project" value="EnsemblFungi"/>
</dbReference>
<dbReference type="GO" id="GO:0007323">
    <property type="term" value="P:peptide pheromone maturation"/>
    <property type="evidence" value="ECO:0007669"/>
    <property type="project" value="EnsemblFungi"/>
</dbReference>
<keyword evidence="15" id="KW-1185">Reference proteome</keyword>
<sequence>MTETASLFDTGGYNYDDVEPLPISDDQSDGLCQILYDDEYRQVMGIARALFKNQEVSDRALHATAETIELVPAFYTMWNYRFQIVKQLFGTDEAKLNAELDWLDEFTLNNPKNYQIWSYRQALLGIHPNPGFLRELPILQSMIDDDTKNYHVWSYRRWCVNFFQGFEHELPFASALISRDVYNNSAWCHRMFVLKSQFKSRPPADLITTELHYTKAKIELAPQNISSWNYLRGLYSEYLENTFDPEIIAFARSFVADVFELPQTPPQILSSYALEMLAYIYSQDLETFAKARCAYKALANTYDPIRKNFWDFKIRSLKA</sequence>
<evidence type="ECO:0000313" key="15">
    <source>
        <dbReference type="Proteomes" id="UP000054304"/>
    </source>
</evidence>
<evidence type="ECO:0000256" key="8">
    <source>
        <dbReference type="ARBA" id="ARBA00022842"/>
    </source>
</evidence>
<dbReference type="PROSITE" id="PS51147">
    <property type="entry name" value="PFTA"/>
    <property type="match status" value="5"/>
</dbReference>
<dbReference type="PANTHER" id="PTHR11129">
    <property type="entry name" value="PROTEIN FARNESYLTRANSFERASE ALPHA SUBUNIT/RAB GERANYLGERANYL TRANSFERASE ALPHA SUBUNIT"/>
    <property type="match status" value="1"/>
</dbReference>
<evidence type="ECO:0000256" key="6">
    <source>
        <dbReference type="ARBA" id="ARBA00022679"/>
    </source>
</evidence>
<evidence type="ECO:0000256" key="1">
    <source>
        <dbReference type="ARBA" id="ARBA00001946"/>
    </source>
</evidence>
<gene>
    <name evidence="14" type="ORF">LALA0_S04e10088g</name>
</gene>
<dbReference type="Proteomes" id="UP000054304">
    <property type="component" value="Unassembled WGS sequence"/>
</dbReference>
<dbReference type="GeneID" id="34685655"/>
<dbReference type="PANTHER" id="PTHR11129:SF1">
    <property type="entry name" value="PROTEIN FARNESYLTRANSFERASE_GERANYLGERANYLTRANSFERASE TYPE-1 SUBUNIT ALPHA"/>
    <property type="match status" value="1"/>
</dbReference>
<dbReference type="Pfam" id="PF01239">
    <property type="entry name" value="PPTA"/>
    <property type="match status" value="5"/>
</dbReference>
<evidence type="ECO:0000256" key="12">
    <source>
        <dbReference type="ARBA" id="ARBA00043086"/>
    </source>
</evidence>
<evidence type="ECO:0000256" key="2">
    <source>
        <dbReference type="ARBA" id="ARBA00006734"/>
    </source>
</evidence>
<reference evidence="14 15" key="1">
    <citation type="submission" date="2014-12" db="EMBL/GenBank/DDBJ databases">
        <authorList>
            <person name="Neuveglise Cecile"/>
        </authorList>
    </citation>
    <scope>NUCLEOTIDE SEQUENCE [LARGE SCALE GENOMIC DNA]</scope>
    <source>
        <strain evidence="14 15">CBS 12615</strain>
    </source>
</reference>
<dbReference type="STRING" id="1245769.A0A0C7N6M1"/>
<evidence type="ECO:0000256" key="9">
    <source>
        <dbReference type="ARBA" id="ARBA00040965"/>
    </source>
</evidence>
<comment type="cofactor">
    <cofactor evidence="1">
        <name>Mg(2+)</name>
        <dbReference type="ChEBI" id="CHEBI:18420"/>
    </cofactor>
</comment>
<evidence type="ECO:0000256" key="13">
    <source>
        <dbReference type="ARBA" id="ARBA00043219"/>
    </source>
</evidence>
<dbReference type="OrthoDB" id="272289at2759"/>
<comment type="similarity">
    <text evidence="2">Belongs to the protein prenyltransferase subunit alpha family.</text>
</comment>
<evidence type="ECO:0000256" key="3">
    <source>
        <dbReference type="ARBA" id="ARBA00012700"/>
    </source>
</evidence>
<keyword evidence="8" id="KW-0460">Magnesium</keyword>
<dbReference type="Gene3D" id="1.25.40.120">
    <property type="entry name" value="Protein prenylyltransferase"/>
    <property type="match status" value="1"/>
</dbReference>
<evidence type="ECO:0000313" key="14">
    <source>
        <dbReference type="EMBL" id="CEP62199.1"/>
    </source>
</evidence>
<dbReference type="GO" id="GO:0004660">
    <property type="term" value="F:protein farnesyltransferase activity"/>
    <property type="evidence" value="ECO:0007669"/>
    <property type="project" value="UniProtKB-EC"/>
</dbReference>
<dbReference type="EMBL" id="LN736363">
    <property type="protein sequence ID" value="CEP62199.1"/>
    <property type="molecule type" value="Genomic_DNA"/>
</dbReference>
<dbReference type="EC" id="2.5.1.59" evidence="3"/>
<dbReference type="EC" id="2.5.1.58" evidence="4"/>
<dbReference type="SUPFAM" id="SSF48439">
    <property type="entry name" value="Protein prenylyltransferase"/>
    <property type="match status" value="1"/>
</dbReference>
<evidence type="ECO:0000256" key="11">
    <source>
        <dbReference type="ARBA" id="ARBA00042436"/>
    </source>
</evidence>
<protein>
    <recommendedName>
        <fullName evidence="9">Protein farnesyltransferase/geranylgeranyltransferase type-1 subunit alpha</fullName>
        <ecNumber evidence="4">2.5.1.58</ecNumber>
        <ecNumber evidence="3">2.5.1.59</ecNumber>
    </recommendedName>
    <alternativeName>
        <fullName evidence="12">CAAX farnesyltransferase subunit alpha</fullName>
    </alternativeName>
    <alternativeName>
        <fullName evidence="11">FTase-alpha</fullName>
    </alternativeName>
    <alternativeName>
        <fullName evidence="10">Ras proteins prenyltransferase subunit alpha</fullName>
    </alternativeName>
    <alternativeName>
        <fullName evidence="13">Type I protein geranyl-geranyltransferase subunit alpha</fullName>
    </alternativeName>
</protein>
<keyword evidence="7" id="KW-0677">Repeat</keyword>
<organism evidence="14 15">
    <name type="scientific">Lachancea lanzarotensis</name>
    <dbReference type="NCBI Taxonomy" id="1245769"/>
    <lineage>
        <taxon>Eukaryota</taxon>
        <taxon>Fungi</taxon>
        <taxon>Dikarya</taxon>
        <taxon>Ascomycota</taxon>
        <taxon>Saccharomycotina</taxon>
        <taxon>Saccharomycetes</taxon>
        <taxon>Saccharomycetales</taxon>
        <taxon>Saccharomycetaceae</taxon>
        <taxon>Lachancea</taxon>
    </lineage>
</organism>
<dbReference type="RefSeq" id="XP_022628429.1">
    <property type="nucleotide sequence ID" value="XM_022773023.1"/>
</dbReference>